<feature type="region of interest" description="Disordered" evidence="1">
    <location>
        <begin position="1"/>
        <end position="23"/>
    </location>
</feature>
<dbReference type="RefSeq" id="XP_047779060.1">
    <property type="nucleotide sequence ID" value="XM_047919626.1"/>
</dbReference>
<keyword evidence="3" id="KW-1185">Reference proteome</keyword>
<reference evidence="2 3" key="1">
    <citation type="journal article" date="2021" name="Environ. Microbiol.">
        <title>Gene family expansions and transcriptome signatures uncover fungal adaptations to wood decay.</title>
        <authorList>
            <person name="Hage H."/>
            <person name="Miyauchi S."/>
            <person name="Viragh M."/>
            <person name="Drula E."/>
            <person name="Min B."/>
            <person name="Chaduli D."/>
            <person name="Navarro D."/>
            <person name="Favel A."/>
            <person name="Norest M."/>
            <person name="Lesage-Meessen L."/>
            <person name="Balint B."/>
            <person name="Merenyi Z."/>
            <person name="de Eugenio L."/>
            <person name="Morin E."/>
            <person name="Martinez A.T."/>
            <person name="Baldrian P."/>
            <person name="Stursova M."/>
            <person name="Martinez M.J."/>
            <person name="Novotny C."/>
            <person name="Magnuson J.K."/>
            <person name="Spatafora J.W."/>
            <person name="Maurice S."/>
            <person name="Pangilinan J."/>
            <person name="Andreopoulos W."/>
            <person name="LaButti K."/>
            <person name="Hundley H."/>
            <person name="Na H."/>
            <person name="Kuo A."/>
            <person name="Barry K."/>
            <person name="Lipzen A."/>
            <person name="Henrissat B."/>
            <person name="Riley R."/>
            <person name="Ahrendt S."/>
            <person name="Nagy L.G."/>
            <person name="Grigoriev I.V."/>
            <person name="Martin F."/>
            <person name="Rosso M.N."/>
        </authorList>
    </citation>
    <scope>NUCLEOTIDE SEQUENCE [LARGE SCALE GENOMIC DNA]</scope>
    <source>
        <strain evidence="2 3">CIRM-BRFM 1785</strain>
    </source>
</reference>
<proteinExistence type="predicted"/>
<feature type="compositionally biased region" description="Polar residues" evidence="1">
    <location>
        <begin position="1"/>
        <end position="10"/>
    </location>
</feature>
<evidence type="ECO:0000313" key="2">
    <source>
        <dbReference type="EMBL" id="KAH9836822.1"/>
    </source>
</evidence>
<evidence type="ECO:0000313" key="3">
    <source>
        <dbReference type="Proteomes" id="UP000814176"/>
    </source>
</evidence>
<evidence type="ECO:0000256" key="1">
    <source>
        <dbReference type="SAM" id="MobiDB-lite"/>
    </source>
</evidence>
<dbReference type="EMBL" id="JADCUA010000010">
    <property type="protein sequence ID" value="KAH9836822.1"/>
    <property type="molecule type" value="Genomic_DNA"/>
</dbReference>
<name>A0ABQ8KHB5_9APHY</name>
<gene>
    <name evidence="2" type="ORF">C8Q71DRAFT_61497</name>
</gene>
<protein>
    <submittedName>
        <fullName evidence="2">Uncharacterized protein</fullName>
    </submittedName>
</protein>
<organism evidence="2 3">
    <name type="scientific">Rhodofomes roseus</name>
    <dbReference type="NCBI Taxonomy" id="34475"/>
    <lineage>
        <taxon>Eukaryota</taxon>
        <taxon>Fungi</taxon>
        <taxon>Dikarya</taxon>
        <taxon>Basidiomycota</taxon>
        <taxon>Agaricomycotina</taxon>
        <taxon>Agaricomycetes</taxon>
        <taxon>Polyporales</taxon>
        <taxon>Rhodofomes</taxon>
    </lineage>
</organism>
<dbReference type="GeneID" id="72000358"/>
<dbReference type="Proteomes" id="UP000814176">
    <property type="component" value="Unassembled WGS sequence"/>
</dbReference>
<feature type="compositionally biased region" description="Basic and acidic residues" evidence="1">
    <location>
        <begin position="162"/>
        <end position="174"/>
    </location>
</feature>
<sequence>MYSHQLSFSQRARHENASPAGPLDPSRCQRRFCRSGSVFQASYVNAYDVPFGRIPRFISTKTSQQSSDNPCRVCIQPALLPPACGTYRRQAIPMGVASVPRSTADQTYASSAGSYRACSDRTQTELNQLVDHITMCGPQIERLELGQCASQRTYPTGTGRRTLSEVRTGRDRASPRIVPSRTRRAVRIQAGKYGSSQVELRGALMNYVIPRAQGREVFAVDVNIEGWPGPGMFPVEATACCFLWCTRPIQDYGARPAKGELIHDTPSSWTFYSSRLSHVSLPIHFRYNVE</sequence>
<comment type="caution">
    <text evidence="2">The sequence shown here is derived from an EMBL/GenBank/DDBJ whole genome shotgun (WGS) entry which is preliminary data.</text>
</comment>
<accession>A0ABQ8KHB5</accession>
<feature type="region of interest" description="Disordered" evidence="1">
    <location>
        <begin position="154"/>
        <end position="174"/>
    </location>
</feature>